<dbReference type="InterPro" id="IPR010982">
    <property type="entry name" value="Lambda_DNA-bd_dom_sf"/>
</dbReference>
<gene>
    <name evidence="3" type="ORF">JAO75_19205</name>
</gene>
<feature type="region of interest" description="Disordered" evidence="1">
    <location>
        <begin position="104"/>
        <end position="126"/>
    </location>
</feature>
<dbReference type="RefSeq" id="WP_199050752.1">
    <property type="nucleotide sequence ID" value="NZ_JAELXT010000026.1"/>
</dbReference>
<dbReference type="EMBL" id="JAELXT010000026">
    <property type="protein sequence ID" value="MBJ6127533.1"/>
    <property type="molecule type" value="Genomic_DNA"/>
</dbReference>
<evidence type="ECO:0000313" key="4">
    <source>
        <dbReference type="Proteomes" id="UP000620670"/>
    </source>
</evidence>
<protein>
    <submittedName>
        <fullName evidence="3">Helix-turn-helix domain-containing protein</fullName>
    </submittedName>
</protein>
<evidence type="ECO:0000313" key="3">
    <source>
        <dbReference type="EMBL" id="MBJ6127533.1"/>
    </source>
</evidence>
<dbReference type="Pfam" id="PF01381">
    <property type="entry name" value="HTH_3"/>
    <property type="match status" value="1"/>
</dbReference>
<proteinExistence type="predicted"/>
<dbReference type="SMART" id="SM00530">
    <property type="entry name" value="HTH_XRE"/>
    <property type="match status" value="1"/>
</dbReference>
<sequence length="176" mass="19720">MSRTGFKSKDVERSAILRTLSVNLEMIRRMEGLTMSKFARMVGVSDRYLKELIRQETNVSILVLEQIAARLHIPLMTLIASPLELRLPGAELGFLRSLQQESRAETRSLTKAPPTDGFKTPLRHTGLVPDEPSSLATLLTRIAHNQLALGRQLAELDVWMNDHRLGGRTGRPDAIQ</sequence>
<dbReference type="Proteomes" id="UP000620670">
    <property type="component" value="Unassembled WGS sequence"/>
</dbReference>
<organism evidence="3 4">
    <name type="scientific">Microvirga splendida</name>
    <dbReference type="NCBI Taxonomy" id="2795727"/>
    <lineage>
        <taxon>Bacteria</taxon>
        <taxon>Pseudomonadati</taxon>
        <taxon>Pseudomonadota</taxon>
        <taxon>Alphaproteobacteria</taxon>
        <taxon>Hyphomicrobiales</taxon>
        <taxon>Methylobacteriaceae</taxon>
        <taxon>Microvirga</taxon>
    </lineage>
</organism>
<feature type="domain" description="HTH cro/C1-type" evidence="2">
    <location>
        <begin position="24"/>
        <end position="85"/>
    </location>
</feature>
<name>A0ABS0Y6M9_9HYPH</name>
<dbReference type="SUPFAM" id="SSF47413">
    <property type="entry name" value="lambda repressor-like DNA-binding domains"/>
    <property type="match status" value="1"/>
</dbReference>
<evidence type="ECO:0000256" key="1">
    <source>
        <dbReference type="SAM" id="MobiDB-lite"/>
    </source>
</evidence>
<accession>A0ABS0Y6M9</accession>
<comment type="caution">
    <text evidence="3">The sequence shown here is derived from an EMBL/GenBank/DDBJ whole genome shotgun (WGS) entry which is preliminary data.</text>
</comment>
<dbReference type="CDD" id="cd00093">
    <property type="entry name" value="HTH_XRE"/>
    <property type="match status" value="1"/>
</dbReference>
<reference evidence="4" key="1">
    <citation type="submission" date="2020-12" db="EMBL/GenBank/DDBJ databases">
        <title>Hymenobacter sp.</title>
        <authorList>
            <person name="Kim M.K."/>
        </authorList>
    </citation>
    <scope>NUCLEOTIDE SEQUENCE [LARGE SCALE GENOMIC DNA]</scope>
    <source>
        <strain evidence="4">BT325</strain>
    </source>
</reference>
<evidence type="ECO:0000259" key="2">
    <source>
        <dbReference type="PROSITE" id="PS50943"/>
    </source>
</evidence>
<dbReference type="Gene3D" id="1.10.260.40">
    <property type="entry name" value="lambda repressor-like DNA-binding domains"/>
    <property type="match status" value="1"/>
</dbReference>
<dbReference type="InterPro" id="IPR001387">
    <property type="entry name" value="Cro/C1-type_HTH"/>
</dbReference>
<dbReference type="PROSITE" id="PS50943">
    <property type="entry name" value="HTH_CROC1"/>
    <property type="match status" value="1"/>
</dbReference>
<keyword evidence="4" id="KW-1185">Reference proteome</keyword>